<keyword evidence="1" id="KW-0472">Membrane</keyword>
<feature type="transmembrane region" description="Helical" evidence="1">
    <location>
        <begin position="126"/>
        <end position="148"/>
    </location>
</feature>
<feature type="transmembrane region" description="Helical" evidence="1">
    <location>
        <begin position="364"/>
        <end position="383"/>
    </location>
</feature>
<dbReference type="EMBL" id="FNZK01000026">
    <property type="protein sequence ID" value="SEJ93714.1"/>
    <property type="molecule type" value="Genomic_DNA"/>
</dbReference>
<keyword evidence="1" id="KW-0812">Transmembrane</keyword>
<gene>
    <name evidence="2" type="ORF">SAMN05660742_12628</name>
</gene>
<evidence type="ECO:0000313" key="2">
    <source>
        <dbReference type="EMBL" id="SEJ93714.1"/>
    </source>
</evidence>
<dbReference type="Pfam" id="PF03929">
    <property type="entry name" value="PepSY_TM"/>
    <property type="match status" value="1"/>
</dbReference>
<keyword evidence="3" id="KW-1185">Reference proteome</keyword>
<reference evidence="2 3" key="1">
    <citation type="submission" date="2016-10" db="EMBL/GenBank/DDBJ databases">
        <authorList>
            <person name="de Groot N.N."/>
        </authorList>
    </citation>
    <scope>NUCLEOTIDE SEQUENCE [LARGE SCALE GENOMIC DNA]</scope>
    <source>
        <strain evidence="2 3">DSM 2179</strain>
    </source>
</reference>
<sequence>MRDFHTWGGLFFGWLLFIVFFTGTLSVFAPEITYWMTPEARVAAANHGQALQAAEKALQENASDADMWFVILPQGRTKSLEISWQKNGQKFERYVHPETGETLNVRQTKGGEFFAEFHYQLHHEPLGIWIVSIAGGMMIMAIFSGIAIRKKVIFDFFSFRWRKNFFSIHTMSGVMTLPFVVIITYTGLVMAFTEVMPVALHTFYKNEGGFWTEFLQSVERPKSQVWAKLYPLAELLPVAEQELGEGQLAFVQIKQPNTENAVIHFMRRVDDRMLAITDRASFDGVTGQWLITKNTWDTQAVIVRSMVGLHIAKFGGYPMAWGYFLFGLISSGMIATGLVFFTIKRRLVYERASAGTQNFFKKVESFNIAVVCGCIVAVSAYFWANRLLPLSLNGREDMEVGIFFLAWGIMICHAFRRSVKVAWVEQLKISATLFFILPFFSVWKTSEKFWYLLSTGEWMSIAVELVFFLAAIILWAAAHKLNKQWKLNHKNEFLSE</sequence>
<accession>A0A1H7CX16</accession>
<evidence type="ECO:0000313" key="3">
    <source>
        <dbReference type="Proteomes" id="UP000199662"/>
    </source>
</evidence>
<protein>
    <submittedName>
        <fullName evidence="2">Uncharacterized iron-regulated membrane protein</fullName>
    </submittedName>
</protein>
<dbReference type="PANTHER" id="PTHR34219:SF4">
    <property type="entry name" value="PEPSY DOMAIN-CONTAINING PROTEIN"/>
    <property type="match status" value="1"/>
</dbReference>
<dbReference type="InterPro" id="IPR005625">
    <property type="entry name" value="PepSY-ass_TM"/>
</dbReference>
<feature type="transmembrane region" description="Helical" evidence="1">
    <location>
        <begin position="398"/>
        <end position="415"/>
    </location>
</feature>
<organism evidence="2 3">
    <name type="scientific">Propionispira arboris</name>
    <dbReference type="NCBI Taxonomy" id="84035"/>
    <lineage>
        <taxon>Bacteria</taxon>
        <taxon>Bacillati</taxon>
        <taxon>Bacillota</taxon>
        <taxon>Negativicutes</taxon>
        <taxon>Selenomonadales</taxon>
        <taxon>Selenomonadaceae</taxon>
        <taxon>Propionispira</taxon>
    </lineage>
</organism>
<feature type="transmembrane region" description="Helical" evidence="1">
    <location>
        <begin position="320"/>
        <end position="343"/>
    </location>
</feature>
<dbReference type="AlphaFoldDB" id="A0A1H7CX16"/>
<keyword evidence="1" id="KW-1133">Transmembrane helix</keyword>
<dbReference type="PANTHER" id="PTHR34219">
    <property type="entry name" value="IRON-REGULATED INNER MEMBRANE PROTEIN-RELATED"/>
    <property type="match status" value="1"/>
</dbReference>
<feature type="transmembrane region" description="Helical" evidence="1">
    <location>
        <begin position="168"/>
        <end position="192"/>
    </location>
</feature>
<evidence type="ECO:0000256" key="1">
    <source>
        <dbReference type="SAM" id="Phobius"/>
    </source>
</evidence>
<feature type="transmembrane region" description="Helical" evidence="1">
    <location>
        <begin position="427"/>
        <end position="446"/>
    </location>
</feature>
<feature type="transmembrane region" description="Helical" evidence="1">
    <location>
        <begin position="458"/>
        <end position="478"/>
    </location>
</feature>
<proteinExistence type="predicted"/>
<dbReference type="Proteomes" id="UP000199662">
    <property type="component" value="Unassembled WGS sequence"/>
</dbReference>
<name>A0A1H7CX16_9FIRM</name>
<dbReference type="RefSeq" id="WP_091835412.1">
    <property type="nucleotide sequence ID" value="NZ_FNZK01000026.1"/>
</dbReference>
<feature type="transmembrane region" description="Helical" evidence="1">
    <location>
        <begin position="7"/>
        <end position="29"/>
    </location>
</feature>
<dbReference type="STRING" id="84035.SAMN05660742_12628"/>